<feature type="transmembrane region" description="Helical" evidence="5">
    <location>
        <begin position="98"/>
        <end position="125"/>
    </location>
</feature>
<keyword evidence="2 5" id="KW-0812">Transmembrane</keyword>
<evidence type="ECO:0000256" key="2">
    <source>
        <dbReference type="ARBA" id="ARBA00022692"/>
    </source>
</evidence>
<dbReference type="GO" id="GO:0140359">
    <property type="term" value="F:ABC-type transporter activity"/>
    <property type="evidence" value="ECO:0007669"/>
    <property type="project" value="InterPro"/>
</dbReference>
<keyword evidence="4 5" id="KW-0472">Membrane</keyword>
<keyword evidence="5" id="KW-1003">Cell membrane</keyword>
<comment type="subcellular location">
    <subcellularLocation>
        <location evidence="5">Cell membrane</location>
        <topology evidence="5">Multi-pass membrane protein</topology>
    </subcellularLocation>
    <subcellularLocation>
        <location evidence="1">Membrane</location>
        <topology evidence="1">Multi-pass membrane protein</topology>
    </subcellularLocation>
</comment>
<feature type="transmembrane region" description="Helical" evidence="5">
    <location>
        <begin position="220"/>
        <end position="238"/>
    </location>
</feature>
<evidence type="ECO:0000259" key="6">
    <source>
        <dbReference type="PROSITE" id="PS51012"/>
    </source>
</evidence>
<proteinExistence type="inferred from homology"/>
<dbReference type="EMBL" id="JACRSR010000001">
    <property type="protein sequence ID" value="MBC8530753.1"/>
    <property type="molecule type" value="Genomic_DNA"/>
</dbReference>
<reference evidence="7" key="1">
    <citation type="submission" date="2020-08" db="EMBL/GenBank/DDBJ databases">
        <title>Genome public.</title>
        <authorList>
            <person name="Liu C."/>
            <person name="Sun Q."/>
        </authorList>
    </citation>
    <scope>NUCLEOTIDE SEQUENCE</scope>
    <source>
        <strain evidence="7">NSJ-53</strain>
    </source>
</reference>
<dbReference type="RefSeq" id="WP_249314723.1">
    <property type="nucleotide sequence ID" value="NZ_JACRSR010000001.1"/>
</dbReference>
<dbReference type="InterPro" id="IPR047817">
    <property type="entry name" value="ABC2_TM_bact-type"/>
</dbReference>
<comment type="similarity">
    <text evidence="5">Belongs to the ABC-2 integral membrane protein family.</text>
</comment>
<comment type="caution">
    <text evidence="7">The sequence shown here is derived from an EMBL/GenBank/DDBJ whole genome shotgun (WGS) entry which is preliminary data.</text>
</comment>
<feature type="transmembrane region" description="Helical" evidence="5">
    <location>
        <begin position="163"/>
        <end position="182"/>
    </location>
</feature>
<dbReference type="Pfam" id="PF01061">
    <property type="entry name" value="ABC2_membrane"/>
    <property type="match status" value="1"/>
</dbReference>
<organism evidence="7 8">
    <name type="scientific">Gehongia tenuis</name>
    <dbReference type="NCBI Taxonomy" id="2763655"/>
    <lineage>
        <taxon>Bacteria</taxon>
        <taxon>Bacillati</taxon>
        <taxon>Bacillota</taxon>
        <taxon>Clostridia</taxon>
        <taxon>Christensenellales</taxon>
        <taxon>Christensenellaceae</taxon>
        <taxon>Gehongia</taxon>
    </lineage>
</organism>
<evidence type="ECO:0000256" key="1">
    <source>
        <dbReference type="ARBA" id="ARBA00004141"/>
    </source>
</evidence>
<keyword evidence="5" id="KW-0813">Transport</keyword>
<name>A0A926D2V8_9FIRM</name>
<feature type="transmembrane region" description="Helical" evidence="5">
    <location>
        <begin position="21"/>
        <end position="38"/>
    </location>
</feature>
<evidence type="ECO:0000256" key="5">
    <source>
        <dbReference type="RuleBase" id="RU361157"/>
    </source>
</evidence>
<accession>A0A926D2V8</accession>
<dbReference type="AlphaFoldDB" id="A0A926D2V8"/>
<dbReference type="PIRSF" id="PIRSF006648">
    <property type="entry name" value="DrrB"/>
    <property type="match status" value="1"/>
</dbReference>
<dbReference type="InterPro" id="IPR013525">
    <property type="entry name" value="ABC2_TM"/>
</dbReference>
<dbReference type="PANTHER" id="PTHR43229">
    <property type="entry name" value="NODULATION PROTEIN J"/>
    <property type="match status" value="1"/>
</dbReference>
<sequence length="244" mass="26574">MRFMAFAARNRRELMRDPLSLIFGVGFPVVLILLITLMNRSIEGMPAEIFGIQDFAPGMAIFGLSFISLFLGTLIAGDRSSSYLMRLFASPLTGLDYILGYSLPLVPIAVVQSAVCFAVAALFGFPVNIRLFWAMLTLLPTALLFIAFGILMGVWLTDKQVGGFASILVNVAAWLSGTWFSLDLIGGAFKTVCNLLPFAHGVAMTKAAVNGDFAAIWPNLLWVAGYAAVIYLLAVLSFQRRMRS</sequence>
<keyword evidence="3 5" id="KW-1133">Transmembrane helix</keyword>
<evidence type="ECO:0000313" key="8">
    <source>
        <dbReference type="Proteomes" id="UP000623172"/>
    </source>
</evidence>
<dbReference type="PANTHER" id="PTHR43229:SF2">
    <property type="entry name" value="NODULATION PROTEIN J"/>
    <property type="match status" value="1"/>
</dbReference>
<dbReference type="GO" id="GO:0043190">
    <property type="term" value="C:ATP-binding cassette (ABC) transporter complex"/>
    <property type="evidence" value="ECO:0007669"/>
    <property type="project" value="InterPro"/>
</dbReference>
<protein>
    <recommendedName>
        <fullName evidence="5">Transport permease protein</fullName>
    </recommendedName>
</protein>
<keyword evidence="8" id="KW-1185">Reference proteome</keyword>
<dbReference type="InterPro" id="IPR051784">
    <property type="entry name" value="Nod_factor_ABC_transporter"/>
</dbReference>
<dbReference type="PROSITE" id="PS51012">
    <property type="entry name" value="ABC_TM2"/>
    <property type="match status" value="1"/>
</dbReference>
<evidence type="ECO:0000256" key="3">
    <source>
        <dbReference type="ARBA" id="ARBA00022989"/>
    </source>
</evidence>
<feature type="transmembrane region" description="Helical" evidence="5">
    <location>
        <begin position="58"/>
        <end position="77"/>
    </location>
</feature>
<evidence type="ECO:0000313" key="7">
    <source>
        <dbReference type="EMBL" id="MBC8530753.1"/>
    </source>
</evidence>
<gene>
    <name evidence="7" type="ORF">H8696_02705</name>
</gene>
<evidence type="ECO:0000256" key="4">
    <source>
        <dbReference type="ARBA" id="ARBA00023136"/>
    </source>
</evidence>
<dbReference type="InterPro" id="IPR000412">
    <property type="entry name" value="ABC_2_transport"/>
</dbReference>
<feature type="transmembrane region" description="Helical" evidence="5">
    <location>
        <begin position="131"/>
        <end position="156"/>
    </location>
</feature>
<feature type="domain" description="ABC transmembrane type-2" evidence="6">
    <location>
        <begin position="19"/>
        <end position="241"/>
    </location>
</feature>
<dbReference type="Proteomes" id="UP000623172">
    <property type="component" value="Unassembled WGS sequence"/>
</dbReference>